<dbReference type="OMA" id="MTHVAPK"/>
<organism evidence="3 4">
    <name type="scientific">Trypanosoma rangeli</name>
    <dbReference type="NCBI Taxonomy" id="5698"/>
    <lineage>
        <taxon>Eukaryota</taxon>
        <taxon>Discoba</taxon>
        <taxon>Euglenozoa</taxon>
        <taxon>Kinetoplastea</taxon>
        <taxon>Metakinetoplastina</taxon>
        <taxon>Trypanosomatida</taxon>
        <taxon>Trypanosomatidae</taxon>
        <taxon>Trypanosoma</taxon>
        <taxon>Herpetosoma</taxon>
    </lineage>
</organism>
<sequence>MAAALLVDLIFLLLLLFLLVLNTFSSTCRERAEVGGAMVANAAPHQRKKFVKGTNIIVQKSATDGVQDAHLGMVYAISADDKNEAVWWKNTLRPERNLTHPSEAFLHGIKALRPSARFNTFDAQKARLRRLVKQEKDKRKWLKRRQKEVAPTAAMKASVNPHKVPRTGGHAPAEEVRLLSRGRKSSKKSTTNETEKKDYFHKWKKRKLQKIGKGL</sequence>
<evidence type="ECO:0000256" key="2">
    <source>
        <dbReference type="SAM" id="SignalP"/>
    </source>
</evidence>
<dbReference type="Proteomes" id="UP000283634">
    <property type="component" value="Unassembled WGS sequence"/>
</dbReference>
<evidence type="ECO:0000313" key="4">
    <source>
        <dbReference type="Proteomes" id="UP000283634"/>
    </source>
</evidence>
<keyword evidence="4" id="KW-1185">Reference proteome</keyword>
<accession>A0A3R7MRB1</accession>
<dbReference type="OrthoDB" id="278126at2759"/>
<dbReference type="EMBL" id="MKGL01000098">
    <property type="protein sequence ID" value="RNF06900.1"/>
    <property type="molecule type" value="Genomic_DNA"/>
</dbReference>
<feature type="chain" id="PRO_5018569733" evidence="2">
    <location>
        <begin position="26"/>
        <end position="215"/>
    </location>
</feature>
<gene>
    <name evidence="3" type="ORF">TraAM80_03716</name>
</gene>
<comment type="caution">
    <text evidence="3">The sequence shown here is derived from an EMBL/GenBank/DDBJ whole genome shotgun (WGS) entry which is preliminary data.</text>
</comment>
<name>A0A3R7MRB1_TRYRA</name>
<feature type="region of interest" description="Disordered" evidence="1">
    <location>
        <begin position="143"/>
        <end position="201"/>
    </location>
</feature>
<keyword evidence="2" id="KW-0732">Signal</keyword>
<evidence type="ECO:0000256" key="1">
    <source>
        <dbReference type="SAM" id="MobiDB-lite"/>
    </source>
</evidence>
<evidence type="ECO:0000313" key="3">
    <source>
        <dbReference type="EMBL" id="RNF06900.1"/>
    </source>
</evidence>
<dbReference type="GeneID" id="40327649"/>
<protein>
    <submittedName>
        <fullName evidence="3">Uncharacterized protein</fullName>
    </submittedName>
</protein>
<reference evidence="3 4" key="1">
    <citation type="journal article" date="2018" name="BMC Genomics">
        <title>Genomic comparison of Trypanosoma conorhini and Trypanosoma rangeli to Trypanosoma cruzi strains of high and low virulence.</title>
        <authorList>
            <person name="Bradwell K.R."/>
            <person name="Koparde V.N."/>
            <person name="Matveyev A.V."/>
            <person name="Serrano M.G."/>
            <person name="Alves J.M."/>
            <person name="Parikh H."/>
            <person name="Huang B."/>
            <person name="Lee V."/>
            <person name="Espinosa-Alvarez O."/>
            <person name="Ortiz P.A."/>
            <person name="Costa-Martins A.G."/>
            <person name="Teixeira M.M."/>
            <person name="Buck G.A."/>
        </authorList>
    </citation>
    <scope>NUCLEOTIDE SEQUENCE [LARGE SCALE GENOMIC DNA]</scope>
    <source>
        <strain evidence="3 4">AM80</strain>
    </source>
</reference>
<dbReference type="VEuPathDB" id="TriTrypDB:TRSC58_01287"/>
<proteinExistence type="predicted"/>
<feature type="signal peptide" evidence="2">
    <location>
        <begin position="1"/>
        <end position="25"/>
    </location>
</feature>
<dbReference type="AlphaFoldDB" id="A0A3R7MRB1"/>
<dbReference type="RefSeq" id="XP_029239512.1">
    <property type="nucleotide sequence ID" value="XM_029380669.1"/>
</dbReference>